<accession>A0A6P6F9Q1</accession>
<dbReference type="Proteomes" id="UP000515180">
    <property type="component" value="Unplaced"/>
</dbReference>
<evidence type="ECO:0000313" key="1">
    <source>
        <dbReference type="Proteomes" id="UP000515180"/>
    </source>
</evidence>
<protein>
    <submittedName>
        <fullName evidence="2">Uncharacterized protein LOC112212673</fullName>
    </submittedName>
</protein>
<reference evidence="2" key="1">
    <citation type="submission" date="2025-08" db="UniProtKB">
        <authorList>
            <consortium name="RefSeq"/>
        </authorList>
    </citation>
    <scope>IDENTIFICATION</scope>
</reference>
<dbReference type="GeneID" id="112212673"/>
<organism evidence="1 2">
    <name type="scientific">Bombus impatiens</name>
    <name type="common">Bumblebee</name>
    <dbReference type="NCBI Taxonomy" id="132113"/>
    <lineage>
        <taxon>Eukaryota</taxon>
        <taxon>Metazoa</taxon>
        <taxon>Ecdysozoa</taxon>
        <taxon>Arthropoda</taxon>
        <taxon>Hexapoda</taxon>
        <taxon>Insecta</taxon>
        <taxon>Pterygota</taxon>
        <taxon>Neoptera</taxon>
        <taxon>Endopterygota</taxon>
        <taxon>Hymenoptera</taxon>
        <taxon>Apocrita</taxon>
        <taxon>Aculeata</taxon>
        <taxon>Apoidea</taxon>
        <taxon>Anthophila</taxon>
        <taxon>Apidae</taxon>
        <taxon>Bombus</taxon>
        <taxon>Pyrobombus</taxon>
    </lineage>
</organism>
<name>A0A6P6F9Q1_BOMIM</name>
<keyword evidence="1" id="KW-1185">Reference proteome</keyword>
<proteinExistence type="predicted"/>
<sequence length="93" mass="11326">MEKMKRKDFEEKNTSCRLRMKLLEDIARLGLDLDDWTIYREIVYLRGLVEEKEGFKENQLSRWLSSFTRSWNYCQRSTVAISGRRREEVPKYV</sequence>
<dbReference type="AlphaFoldDB" id="A0A6P6F9Q1"/>
<gene>
    <name evidence="2" type="primary">LOC112212673</name>
</gene>
<dbReference type="RefSeq" id="XP_024222754.1">
    <property type="nucleotide sequence ID" value="XM_024366986.2"/>
</dbReference>
<evidence type="ECO:0000313" key="2">
    <source>
        <dbReference type="RefSeq" id="XP_024222754.1"/>
    </source>
</evidence>